<gene>
    <name evidence="3" type="ORF">N656DRAFT_771571</name>
</gene>
<keyword evidence="4" id="KW-1185">Reference proteome</keyword>
<dbReference type="Pfam" id="PF07985">
    <property type="entry name" value="SRR1"/>
    <property type="match status" value="1"/>
</dbReference>
<sequence>MNGVASKIAVPAKWDRQARLTAARSPATIYIRSISEMALSDYDAKLRIGIRPLYPLWIKPQPPQPVEDSLHMHHDLAVEFASEKAAWDASPACNILIKTLERVHPKPAIDKIIAFGFYSRLIKEMGALAQCSALLTIRDAILNESHAAVRVMVHGPSYSPRERRVLMYWGIDTVTDREAIMAIDRRSVVVDVQSDMPVMDVVADFPEKPAIILTNRFTFWDDSPRSPHPNTWDFLRRNYKLAPLWSTLKFGVAIPFFEMFFRKDPRNRASWAPLEEPLTFQEAVEYLKGESEDDEDGGVAVQHVEDRDKEEEGPQVEHLEDAIAGVLGNVSGG</sequence>
<feature type="domain" description="SRR1-like" evidence="2">
    <location>
        <begin position="97"/>
        <end position="224"/>
    </location>
</feature>
<feature type="region of interest" description="Disordered" evidence="1">
    <location>
        <begin position="290"/>
        <end position="333"/>
    </location>
</feature>
<comment type="caution">
    <text evidence="3">The sequence shown here is derived from an EMBL/GenBank/DDBJ whole genome shotgun (WGS) entry which is preliminary data.</text>
</comment>
<reference evidence="3" key="2">
    <citation type="submission" date="2023-05" db="EMBL/GenBank/DDBJ databases">
        <authorList>
            <consortium name="Lawrence Berkeley National Laboratory"/>
            <person name="Steindorff A."/>
            <person name="Hensen N."/>
            <person name="Bonometti L."/>
            <person name="Westerberg I."/>
            <person name="Brannstrom I.O."/>
            <person name="Guillou S."/>
            <person name="Cros-Aarteil S."/>
            <person name="Calhoun S."/>
            <person name="Haridas S."/>
            <person name="Kuo A."/>
            <person name="Mondo S."/>
            <person name="Pangilinan J."/>
            <person name="Riley R."/>
            <person name="Labutti K."/>
            <person name="Andreopoulos B."/>
            <person name="Lipzen A."/>
            <person name="Chen C."/>
            <person name="Yanf M."/>
            <person name="Daum C."/>
            <person name="Ng V."/>
            <person name="Clum A."/>
            <person name="Ohm R."/>
            <person name="Martin F."/>
            <person name="Silar P."/>
            <person name="Natvig D."/>
            <person name="Lalanne C."/>
            <person name="Gautier V."/>
            <person name="Ament-Velasquez S.L."/>
            <person name="Kruys A."/>
            <person name="Hutchinson M.I."/>
            <person name="Powell A.J."/>
            <person name="Barry K."/>
            <person name="Miller A.N."/>
            <person name="Grigoriev I.V."/>
            <person name="Debuchy R."/>
            <person name="Gladieux P."/>
            <person name="Thoren M.H."/>
            <person name="Johannesson H."/>
        </authorList>
    </citation>
    <scope>NUCLEOTIDE SEQUENCE</scope>
    <source>
        <strain evidence="3">CBS 508.74</strain>
    </source>
</reference>
<evidence type="ECO:0000313" key="4">
    <source>
        <dbReference type="Proteomes" id="UP001302812"/>
    </source>
</evidence>
<name>A0AAN6T9J9_9PEZI</name>
<accession>A0AAN6T9J9</accession>
<dbReference type="AlphaFoldDB" id="A0AAN6T9J9"/>
<dbReference type="PANTHER" id="PTHR42080">
    <property type="entry name" value="SRR1 DOMAIN-CONTAINING PROTEIN"/>
    <property type="match status" value="1"/>
</dbReference>
<feature type="compositionally biased region" description="Basic and acidic residues" evidence="1">
    <location>
        <begin position="303"/>
        <end position="321"/>
    </location>
</feature>
<dbReference type="EMBL" id="MU853360">
    <property type="protein sequence ID" value="KAK4108867.1"/>
    <property type="molecule type" value="Genomic_DNA"/>
</dbReference>
<dbReference type="InterPro" id="IPR012942">
    <property type="entry name" value="SRR1-like"/>
</dbReference>
<dbReference type="Proteomes" id="UP001302812">
    <property type="component" value="Unassembled WGS sequence"/>
</dbReference>
<organism evidence="3 4">
    <name type="scientific">Canariomyces notabilis</name>
    <dbReference type="NCBI Taxonomy" id="2074819"/>
    <lineage>
        <taxon>Eukaryota</taxon>
        <taxon>Fungi</taxon>
        <taxon>Dikarya</taxon>
        <taxon>Ascomycota</taxon>
        <taxon>Pezizomycotina</taxon>
        <taxon>Sordariomycetes</taxon>
        <taxon>Sordariomycetidae</taxon>
        <taxon>Sordariales</taxon>
        <taxon>Chaetomiaceae</taxon>
        <taxon>Canariomyces</taxon>
    </lineage>
</organism>
<dbReference type="RefSeq" id="XP_064666437.1">
    <property type="nucleotide sequence ID" value="XM_064813871.1"/>
</dbReference>
<evidence type="ECO:0000256" key="1">
    <source>
        <dbReference type="SAM" id="MobiDB-lite"/>
    </source>
</evidence>
<proteinExistence type="predicted"/>
<dbReference type="PANTHER" id="PTHR42080:SF1">
    <property type="entry name" value="SRR1-LIKE DOMAIN-CONTAINING PROTEIN"/>
    <property type="match status" value="1"/>
</dbReference>
<evidence type="ECO:0000259" key="2">
    <source>
        <dbReference type="Pfam" id="PF07985"/>
    </source>
</evidence>
<evidence type="ECO:0000313" key="3">
    <source>
        <dbReference type="EMBL" id="KAK4108867.1"/>
    </source>
</evidence>
<protein>
    <recommendedName>
        <fullName evidence="2">SRR1-like domain-containing protein</fullName>
    </recommendedName>
</protein>
<reference evidence="3" key="1">
    <citation type="journal article" date="2023" name="Mol. Phylogenet. Evol.">
        <title>Genome-scale phylogeny and comparative genomics of the fungal order Sordariales.</title>
        <authorList>
            <person name="Hensen N."/>
            <person name="Bonometti L."/>
            <person name="Westerberg I."/>
            <person name="Brannstrom I.O."/>
            <person name="Guillou S."/>
            <person name="Cros-Aarteil S."/>
            <person name="Calhoun S."/>
            <person name="Haridas S."/>
            <person name="Kuo A."/>
            <person name="Mondo S."/>
            <person name="Pangilinan J."/>
            <person name="Riley R."/>
            <person name="LaButti K."/>
            <person name="Andreopoulos B."/>
            <person name="Lipzen A."/>
            <person name="Chen C."/>
            <person name="Yan M."/>
            <person name="Daum C."/>
            <person name="Ng V."/>
            <person name="Clum A."/>
            <person name="Steindorff A."/>
            <person name="Ohm R.A."/>
            <person name="Martin F."/>
            <person name="Silar P."/>
            <person name="Natvig D.O."/>
            <person name="Lalanne C."/>
            <person name="Gautier V."/>
            <person name="Ament-Velasquez S.L."/>
            <person name="Kruys A."/>
            <person name="Hutchinson M.I."/>
            <person name="Powell A.J."/>
            <person name="Barry K."/>
            <person name="Miller A.N."/>
            <person name="Grigoriev I.V."/>
            <person name="Debuchy R."/>
            <person name="Gladieux P."/>
            <person name="Hiltunen Thoren M."/>
            <person name="Johannesson H."/>
        </authorList>
    </citation>
    <scope>NUCLEOTIDE SEQUENCE</scope>
    <source>
        <strain evidence="3">CBS 508.74</strain>
    </source>
</reference>
<dbReference type="GeneID" id="89937996"/>